<comment type="catalytic activity">
    <reaction evidence="14">
        <text>L-threonyl-[tau protein] + ATP = O-phospho-L-threonyl-[tau protein] + ADP + H(+)</text>
        <dbReference type="Rhea" id="RHEA:53904"/>
        <dbReference type="Rhea" id="RHEA-COMP:13703"/>
        <dbReference type="Rhea" id="RHEA-COMP:13704"/>
        <dbReference type="ChEBI" id="CHEBI:15378"/>
        <dbReference type="ChEBI" id="CHEBI:30013"/>
        <dbReference type="ChEBI" id="CHEBI:30616"/>
        <dbReference type="ChEBI" id="CHEBI:61977"/>
        <dbReference type="ChEBI" id="CHEBI:456216"/>
        <dbReference type="EC" id="2.7.11.26"/>
    </reaction>
</comment>
<feature type="region of interest" description="Disordered" evidence="15">
    <location>
        <begin position="671"/>
        <end position="701"/>
    </location>
</feature>
<evidence type="ECO:0000256" key="6">
    <source>
        <dbReference type="ARBA" id="ARBA00022741"/>
    </source>
</evidence>
<keyword evidence="6" id="KW-0547">Nucleotide-binding</keyword>
<dbReference type="GO" id="GO:0050321">
    <property type="term" value="F:tau-protein kinase activity"/>
    <property type="evidence" value="ECO:0007669"/>
    <property type="project" value="UniProtKB-EC"/>
</dbReference>
<protein>
    <recommendedName>
        <fullName evidence="16">Protein kinase domain-containing protein</fullName>
    </recommendedName>
</protein>
<dbReference type="PROSITE" id="PS00108">
    <property type="entry name" value="PROTEIN_KINASE_ST"/>
    <property type="match status" value="1"/>
</dbReference>
<dbReference type="CDD" id="cd14340">
    <property type="entry name" value="UBA_BRSK"/>
    <property type="match status" value="1"/>
</dbReference>
<evidence type="ECO:0000256" key="9">
    <source>
        <dbReference type="ARBA" id="ARBA00022842"/>
    </source>
</evidence>
<dbReference type="AlphaFoldDB" id="A0AAQ4QXW8"/>
<evidence type="ECO:0000256" key="13">
    <source>
        <dbReference type="ARBA" id="ARBA00048679"/>
    </source>
</evidence>
<dbReference type="PROSITE" id="PS50011">
    <property type="entry name" value="PROTEIN_KINASE_DOM"/>
    <property type="match status" value="1"/>
</dbReference>
<evidence type="ECO:0000256" key="15">
    <source>
        <dbReference type="SAM" id="MobiDB-lite"/>
    </source>
</evidence>
<evidence type="ECO:0000256" key="8">
    <source>
        <dbReference type="ARBA" id="ARBA00022840"/>
    </source>
</evidence>
<dbReference type="SMART" id="SM00220">
    <property type="entry name" value="S_TKc"/>
    <property type="match status" value="1"/>
</dbReference>
<name>A0AAQ4QXW8_GASAC</name>
<dbReference type="Pfam" id="PF21122">
    <property type="entry name" value="KA1_BRSK"/>
    <property type="match status" value="1"/>
</dbReference>
<dbReference type="GO" id="GO:0035556">
    <property type="term" value="P:intracellular signal transduction"/>
    <property type="evidence" value="ECO:0007669"/>
    <property type="project" value="TreeGrafter"/>
</dbReference>
<evidence type="ECO:0000256" key="7">
    <source>
        <dbReference type="ARBA" id="ARBA00022777"/>
    </source>
</evidence>
<evidence type="ECO:0000256" key="14">
    <source>
        <dbReference type="ARBA" id="ARBA00048878"/>
    </source>
</evidence>
<proteinExistence type="inferred from homology"/>
<evidence type="ECO:0000313" key="17">
    <source>
        <dbReference type="Ensembl" id="ENSGACP00000056169.1"/>
    </source>
</evidence>
<reference evidence="17" key="3">
    <citation type="submission" date="2025-09" db="UniProtKB">
        <authorList>
            <consortium name="Ensembl"/>
        </authorList>
    </citation>
    <scope>IDENTIFICATION</scope>
</reference>
<dbReference type="GO" id="GO:0005524">
    <property type="term" value="F:ATP binding"/>
    <property type="evidence" value="ECO:0007669"/>
    <property type="project" value="UniProtKB-KW"/>
</dbReference>
<feature type="region of interest" description="Disordered" evidence="15">
    <location>
        <begin position="436"/>
        <end position="511"/>
    </location>
</feature>
<dbReference type="GO" id="GO:0007399">
    <property type="term" value="P:nervous system development"/>
    <property type="evidence" value="ECO:0007669"/>
    <property type="project" value="UniProtKB-KW"/>
</dbReference>
<dbReference type="Proteomes" id="UP000007635">
    <property type="component" value="Chromosome II"/>
</dbReference>
<feature type="compositionally biased region" description="Pro residues" evidence="15">
    <location>
        <begin position="468"/>
        <end position="480"/>
    </location>
</feature>
<evidence type="ECO:0000313" key="18">
    <source>
        <dbReference type="Proteomes" id="UP000007635"/>
    </source>
</evidence>
<keyword evidence="7" id="KW-0418">Kinase</keyword>
<dbReference type="PANTHER" id="PTHR24346:SF108">
    <property type="entry name" value="BR SERINE_THREONINE KINASE 1"/>
    <property type="match status" value="1"/>
</dbReference>
<feature type="compositionally biased region" description="Low complexity" evidence="15">
    <location>
        <begin position="401"/>
        <end position="424"/>
    </location>
</feature>
<comment type="cofactor">
    <cofactor evidence="1">
        <name>Mg(2+)</name>
        <dbReference type="ChEBI" id="CHEBI:18420"/>
    </cofactor>
</comment>
<accession>A0AAQ4QXW8</accession>
<comment type="catalytic activity">
    <reaction evidence="13">
        <text>L-seryl-[protein] + ATP = O-phospho-L-seryl-[protein] + ADP + H(+)</text>
        <dbReference type="Rhea" id="RHEA:17989"/>
        <dbReference type="Rhea" id="RHEA-COMP:9863"/>
        <dbReference type="Rhea" id="RHEA-COMP:11604"/>
        <dbReference type="ChEBI" id="CHEBI:15378"/>
        <dbReference type="ChEBI" id="CHEBI:29999"/>
        <dbReference type="ChEBI" id="CHEBI:30616"/>
        <dbReference type="ChEBI" id="CHEBI:83421"/>
        <dbReference type="ChEBI" id="CHEBI:456216"/>
        <dbReference type="EC" id="2.7.11.1"/>
    </reaction>
</comment>
<keyword evidence="5" id="KW-0479">Metal-binding</keyword>
<dbReference type="InterPro" id="IPR008271">
    <property type="entry name" value="Ser/Thr_kinase_AS"/>
</dbReference>
<evidence type="ECO:0000259" key="16">
    <source>
        <dbReference type="PROSITE" id="PS50011"/>
    </source>
</evidence>
<sequence>VYVQASKYHYVYFHIKPICLPERKLGLVKLGIHCVTCQKVAIKIVNREKLSESVLMKVEREIAILKLIEHPHVLKLHDVYENKKYLYLVLEHVSGGELFDYLVKKGRLTPKEARKFFRQIISALDFCHSHSICHRDLKPENLLLDEKNNIRIADFGMASLQVGDSLLETSCGSPHYACPEVIRGEKYDGRKADAWSCGVILFALLVGALPFDDDNLRNLLEKVKLGVFHMPHFIPPECQNLLKGMIEVDAGKRFTLEQIQKHTWYLAGKNEPEPEQPVPRKVAIRSLAAAEEIDPDVLESMHSLGCFRDKEKLSKDLLSEEENQEKMIYFLLLDRKEKYPSQEDQNPAPDPPRKRVDSPMLSRHAKRRPERKSREVLCVTEGGSPVRVRRPIDRATHAQRSRSISGASSGLSTSPLSSPRVSVRSVPPHACLSIALSPVPPMSPRRRHHHPHPDHNGKCVPITQVTPHPSPRGSPLPTPKGTPVHTPKHSPAGTPSPTPPPSPSIGGMPWRTRLNSIKNSFLGSPRFHRRKMQVPTQEDMSSLTPDSSPELAKKSWFGNFINLEKEEQIFIVIRDKPLSSIKADIVHAFLSIPSLSHSVVSQTSFRAEYKSTAGPTVFQKPVKFQVDITYTESTSATKDNGIYSVTFTLLSGPSRRFKRVVETIQAQLLSSDQPEAAAPTGPLSGAVRPPQPPPPPPNVQKTHIWLSLSLPTALFSTPLPPPPAFRHPKLHFVNDQHGE</sequence>
<dbReference type="GeneTree" id="ENSGT00940000157462"/>
<evidence type="ECO:0000256" key="5">
    <source>
        <dbReference type="ARBA" id="ARBA00022723"/>
    </source>
</evidence>
<keyword evidence="9" id="KW-0460">Magnesium</keyword>
<evidence type="ECO:0000256" key="3">
    <source>
        <dbReference type="ARBA" id="ARBA00022527"/>
    </source>
</evidence>
<dbReference type="FunFam" id="3.30.200.20:FF:000003">
    <property type="entry name" value="Non-specific serine/threonine protein kinase"/>
    <property type="match status" value="1"/>
</dbReference>
<evidence type="ECO:0000256" key="4">
    <source>
        <dbReference type="ARBA" id="ARBA00022679"/>
    </source>
</evidence>
<dbReference type="Gene3D" id="1.10.510.10">
    <property type="entry name" value="Transferase(Phosphotransferase) domain 1"/>
    <property type="match status" value="1"/>
</dbReference>
<evidence type="ECO:0000256" key="1">
    <source>
        <dbReference type="ARBA" id="ARBA00001946"/>
    </source>
</evidence>
<dbReference type="Pfam" id="PF21115">
    <property type="entry name" value="UBA_BRSK"/>
    <property type="match status" value="1"/>
</dbReference>
<dbReference type="InterPro" id="IPR048622">
    <property type="entry name" value="BRSK1_2-like_UBA"/>
</dbReference>
<feature type="region of interest" description="Disordered" evidence="15">
    <location>
        <begin position="719"/>
        <end position="739"/>
    </location>
</feature>
<evidence type="ECO:0000256" key="2">
    <source>
        <dbReference type="ARBA" id="ARBA00006234"/>
    </source>
</evidence>
<feature type="compositionally biased region" description="Pro residues" evidence="15">
    <location>
        <begin position="689"/>
        <end position="698"/>
    </location>
</feature>
<comment type="catalytic activity">
    <reaction evidence="12">
        <text>L-seryl-[tau protein] + ATP = O-phospho-L-seryl-[tau protein] + ADP + H(+)</text>
        <dbReference type="Rhea" id="RHEA:12801"/>
        <dbReference type="Rhea" id="RHEA-COMP:13701"/>
        <dbReference type="Rhea" id="RHEA-COMP:13702"/>
        <dbReference type="ChEBI" id="CHEBI:15378"/>
        <dbReference type="ChEBI" id="CHEBI:29999"/>
        <dbReference type="ChEBI" id="CHEBI:30616"/>
        <dbReference type="ChEBI" id="CHEBI:83421"/>
        <dbReference type="ChEBI" id="CHEBI:456216"/>
        <dbReference type="EC" id="2.7.11.26"/>
    </reaction>
</comment>
<feature type="compositionally biased region" description="Pro residues" evidence="15">
    <location>
        <begin position="494"/>
        <end position="503"/>
    </location>
</feature>
<comment type="similarity">
    <text evidence="2">Belongs to the protein kinase superfamily. CAMK Ser/Thr protein kinase family. SNF1 subfamily.</text>
</comment>
<dbReference type="SUPFAM" id="SSF56112">
    <property type="entry name" value="Protein kinase-like (PK-like)"/>
    <property type="match status" value="1"/>
</dbReference>
<comment type="catalytic activity">
    <reaction evidence="11">
        <text>L-threonyl-[protein] + ATP = O-phospho-L-threonyl-[protein] + ADP + H(+)</text>
        <dbReference type="Rhea" id="RHEA:46608"/>
        <dbReference type="Rhea" id="RHEA-COMP:11060"/>
        <dbReference type="Rhea" id="RHEA-COMP:11605"/>
        <dbReference type="ChEBI" id="CHEBI:15378"/>
        <dbReference type="ChEBI" id="CHEBI:30013"/>
        <dbReference type="ChEBI" id="CHEBI:30616"/>
        <dbReference type="ChEBI" id="CHEBI:61977"/>
        <dbReference type="ChEBI" id="CHEBI:456216"/>
        <dbReference type="EC" id="2.7.11.1"/>
    </reaction>
</comment>
<keyword evidence="4" id="KW-0808">Transferase</keyword>
<keyword evidence="10" id="KW-0524">Neurogenesis</keyword>
<dbReference type="GO" id="GO:0005737">
    <property type="term" value="C:cytoplasm"/>
    <property type="evidence" value="ECO:0007669"/>
    <property type="project" value="TreeGrafter"/>
</dbReference>
<keyword evidence="18" id="KW-1185">Reference proteome</keyword>
<dbReference type="CDD" id="cd14081">
    <property type="entry name" value="STKc_BRSK1_2"/>
    <property type="match status" value="1"/>
</dbReference>
<dbReference type="InterPro" id="IPR011009">
    <property type="entry name" value="Kinase-like_dom_sf"/>
</dbReference>
<dbReference type="Pfam" id="PF00069">
    <property type="entry name" value="Pkinase"/>
    <property type="match status" value="1"/>
</dbReference>
<reference evidence="17" key="2">
    <citation type="submission" date="2025-08" db="UniProtKB">
        <authorList>
            <consortium name="Ensembl"/>
        </authorList>
    </citation>
    <scope>IDENTIFICATION</scope>
</reference>
<dbReference type="PANTHER" id="PTHR24346">
    <property type="entry name" value="MAP/MICROTUBULE AFFINITY-REGULATING KINASE"/>
    <property type="match status" value="1"/>
</dbReference>
<dbReference type="FunFam" id="1.10.510.10:FF:000064">
    <property type="entry name" value="BR serine/threonine-protein kinase 2"/>
    <property type="match status" value="1"/>
</dbReference>
<reference evidence="17 18" key="1">
    <citation type="journal article" date="2021" name="G3 (Bethesda)">
        <title>Improved contiguity of the threespine stickleback genome using long-read sequencing.</title>
        <authorList>
            <person name="Nath S."/>
            <person name="Shaw D.E."/>
            <person name="White M.A."/>
        </authorList>
    </citation>
    <scope>NUCLEOTIDE SEQUENCE [LARGE SCALE GENOMIC DNA]</scope>
    <source>
        <strain evidence="17 18">Lake Benthic</strain>
    </source>
</reference>
<feature type="domain" description="Protein kinase" evidence="16">
    <location>
        <begin position="1"/>
        <end position="265"/>
    </location>
</feature>
<organism evidence="17 18">
    <name type="scientific">Gasterosteus aculeatus aculeatus</name>
    <name type="common">three-spined stickleback</name>
    <dbReference type="NCBI Taxonomy" id="481459"/>
    <lineage>
        <taxon>Eukaryota</taxon>
        <taxon>Metazoa</taxon>
        <taxon>Chordata</taxon>
        <taxon>Craniata</taxon>
        <taxon>Vertebrata</taxon>
        <taxon>Euteleostomi</taxon>
        <taxon>Actinopterygii</taxon>
        <taxon>Neopterygii</taxon>
        <taxon>Teleostei</taxon>
        <taxon>Neoteleostei</taxon>
        <taxon>Acanthomorphata</taxon>
        <taxon>Eupercaria</taxon>
        <taxon>Perciformes</taxon>
        <taxon>Cottioidei</taxon>
        <taxon>Gasterosteales</taxon>
        <taxon>Gasterosteidae</taxon>
        <taxon>Gasterosteus</taxon>
    </lineage>
</organism>
<evidence type="ECO:0000256" key="10">
    <source>
        <dbReference type="ARBA" id="ARBA00022902"/>
    </source>
</evidence>
<dbReference type="GO" id="GO:0046872">
    <property type="term" value="F:metal ion binding"/>
    <property type="evidence" value="ECO:0007669"/>
    <property type="project" value="UniProtKB-KW"/>
</dbReference>
<evidence type="ECO:0000256" key="12">
    <source>
        <dbReference type="ARBA" id="ARBA00048291"/>
    </source>
</evidence>
<dbReference type="Ensembl" id="ENSGACT00000073138.1">
    <property type="protein sequence ID" value="ENSGACP00000056169.1"/>
    <property type="gene ID" value="ENSGACG00000033640.1"/>
</dbReference>
<dbReference type="InterPro" id="IPR000719">
    <property type="entry name" value="Prot_kinase_dom"/>
</dbReference>
<keyword evidence="8" id="KW-0067">ATP-binding</keyword>
<evidence type="ECO:0000256" key="11">
    <source>
        <dbReference type="ARBA" id="ARBA00047899"/>
    </source>
</evidence>
<feature type="region of interest" description="Disordered" evidence="15">
    <location>
        <begin position="339"/>
        <end position="424"/>
    </location>
</feature>
<keyword evidence="3" id="KW-0723">Serine/threonine-protein kinase</keyword>